<sequence length="1569" mass="175902">MLQVAEKCFRSANYCDDGGEPEEAWLHHYMLGKISEKKDEGPAVYMDHYQKALMYLHEDFARYPQKIQYHNPLELSIEALEVYYRVHASCLKFLWKHEDVGVDLKTLKIIKKCLVAISKSPFAHFQEKCKEKSSSSSALSEVEDYVSNTPTSVESVKIVDHNYYGENNSLKGSHESKKRQNRPSIDSSPETQDDVALQEVMDSLVGAVAERFVDEELEKANAEINTSTNSSKDTGVVIESVAEEVYTSKYISTESNTSKSNNLLERKSLEPKDLKQEIEEAVLKIQEVNSGMANNYENRTFASNEQNVIIEEKNELTNQQKLALELEAEAAASILVEEMRLESDALGNVDYSSYDMYSMKHDDYNTSLYYNEPMEYADQSEQIDHQLVENNKIELEEDIFTTVSDLLDKVISSSEVEVVKEVIEPKSCVEASEDVKSEVTDTTECLDVEMINDSKEELHIIKNVQSNESVLEEKGDAVSTDDASELDNELPKSATLISDQNEAKNIKMSAEENTEIASNLMEIEEMKEASPKENEKDISNKSVAALIENVPNEKNKNLEEIKSIKICLQKETKVSNKIEKGKGKKEKSSKKKSAEALSKEIKPPTAEELLYNLFNIINHYIVWHIIIAIPKKIRICNGLVKFYLLQLQPQENIPQCLVYLQKRKNTNFFNGIWRAPSNEIDRPGSFGSHMCRSIALLIQVLMGQKDYNMLVILAQQLFRTPDLGKKYMRDTDRVFLVKRAYDCCVNILHDQMNSLLQEEPPPEESRLICCLLEIYRTCQTLLKAGIFVDETNDLLEEAYTMYRMGEVDSHPSVLDQATKFCQLQLGKSYPQSAYELNKSSSKYMPVSDISESNLNAPMPSVSAYTPDAWQKEFAKSLMMPIFPCKPKTKQDIESVQDPLVLIPGDNKFNSHTAQSSISKQCSTIAPQMVHVEKPRAENLQACSVAFLPVAPVFSKEAATRPNAVQAPSLLSCQAYECFDVLTSIMQASGYKVAPQTMASQHVKDNDKPINLVKAKPEIRNNPCFTNVAPRGNVGRPKKRKRKPSIQKMEALNLCKRTISTKPIVSSTIAHSIAELKVGSVASSPKMTSQGRRSFTTIAPNIYDVSNSRIQNLSTQSCHVFEASTDTSFTSDSVRAFPLKESTKSFETSVHNHMKNNPEVMELSCFSKNHQEIETSNSNLAENKIQAFTSQLKPTSVLETAIDPSMTHNDSKPTVPLESIQTSEAPINIAGNDKEISTVPASSLDSLQILQTSNDDFKITQMSTSTLMSTHIFKTSVDVCGNVHLNITEMPTSSFESSELLEPLIQVPENDNFKISESRGLPSQSVLVLKSSPQASDDDLNVKVPSVEVINTETCRSFNMSPNLLETSDLMQSLIQETESKVSAENNNNNNLTETLTVDPGKTTRNISDGIFLNEANDSCSSANINISVVEQCAKDMLEFINQKVEDMVLCTEPPVNFESLNVETNSHDFTEDLKGNTVIVKKDFVHTMEDDSDTLDAEIKDEDLPDVGEIDSAKPEETFETKLDLQKEEKTEIKIHVLDTTELNKESVIKFASCSPKPPKQDEPVKDIN</sequence>
<protein>
    <submittedName>
        <fullName evidence="4">Calcineurin-binding protein cabin-1</fullName>
    </submittedName>
</protein>
<dbReference type="GO" id="GO:0005634">
    <property type="term" value="C:nucleus"/>
    <property type="evidence" value="ECO:0007669"/>
    <property type="project" value="UniProtKB-SubCell"/>
</dbReference>
<dbReference type="GO" id="GO:0031491">
    <property type="term" value="F:nucleosome binding"/>
    <property type="evidence" value="ECO:0007669"/>
    <property type="project" value="TreeGrafter"/>
</dbReference>
<feature type="region of interest" description="Disordered" evidence="3">
    <location>
        <begin position="577"/>
        <end position="597"/>
    </location>
</feature>
<comment type="subcellular location">
    <subcellularLocation>
        <location evidence="1">Nucleus</location>
    </subcellularLocation>
</comment>
<reference evidence="4 5" key="1">
    <citation type="submission" date="2021-06" db="EMBL/GenBank/DDBJ databases">
        <title>Caerostris darwini draft genome.</title>
        <authorList>
            <person name="Kono N."/>
            <person name="Arakawa K."/>
        </authorList>
    </citation>
    <scope>NUCLEOTIDE SEQUENCE [LARGE SCALE GENOMIC DNA]</scope>
</reference>
<keyword evidence="5" id="KW-1185">Reference proteome</keyword>
<comment type="caution">
    <text evidence="4">The sequence shown here is derived from an EMBL/GenBank/DDBJ whole genome shotgun (WGS) entry which is preliminary data.</text>
</comment>
<accession>A0AAV4TMT2</accession>
<feature type="compositionally biased region" description="Basic residues" evidence="3">
    <location>
        <begin position="582"/>
        <end position="591"/>
    </location>
</feature>
<dbReference type="Proteomes" id="UP001054837">
    <property type="component" value="Unassembled WGS sequence"/>
</dbReference>
<dbReference type="InterPro" id="IPR033053">
    <property type="entry name" value="Hir3/CABIN1"/>
</dbReference>
<feature type="region of interest" description="Disordered" evidence="3">
    <location>
        <begin position="167"/>
        <end position="194"/>
    </location>
</feature>
<dbReference type="PANTHER" id="PTHR15502">
    <property type="entry name" value="CALCINEURIN-BINDING PROTEIN CABIN 1-RELATED"/>
    <property type="match status" value="1"/>
</dbReference>
<evidence type="ECO:0000256" key="3">
    <source>
        <dbReference type="SAM" id="MobiDB-lite"/>
    </source>
</evidence>
<gene>
    <name evidence="4" type="primary">Cabin1</name>
    <name evidence="4" type="ORF">CDAR_570531</name>
</gene>
<name>A0AAV4TMT2_9ARAC</name>
<evidence type="ECO:0000313" key="5">
    <source>
        <dbReference type="Proteomes" id="UP001054837"/>
    </source>
</evidence>
<dbReference type="GO" id="GO:0006325">
    <property type="term" value="P:chromatin organization"/>
    <property type="evidence" value="ECO:0007669"/>
    <property type="project" value="InterPro"/>
</dbReference>
<evidence type="ECO:0000256" key="1">
    <source>
        <dbReference type="ARBA" id="ARBA00004123"/>
    </source>
</evidence>
<organism evidence="4 5">
    <name type="scientific">Caerostris darwini</name>
    <dbReference type="NCBI Taxonomy" id="1538125"/>
    <lineage>
        <taxon>Eukaryota</taxon>
        <taxon>Metazoa</taxon>
        <taxon>Ecdysozoa</taxon>
        <taxon>Arthropoda</taxon>
        <taxon>Chelicerata</taxon>
        <taxon>Arachnida</taxon>
        <taxon>Araneae</taxon>
        <taxon>Araneomorphae</taxon>
        <taxon>Entelegynae</taxon>
        <taxon>Araneoidea</taxon>
        <taxon>Araneidae</taxon>
        <taxon>Caerostris</taxon>
    </lineage>
</organism>
<dbReference type="EMBL" id="BPLQ01009717">
    <property type="protein sequence ID" value="GIY46160.1"/>
    <property type="molecule type" value="Genomic_DNA"/>
</dbReference>
<dbReference type="PANTHER" id="PTHR15502:SF7">
    <property type="entry name" value="CALCINEURIN-BINDING PROTEIN CABIN-1"/>
    <property type="match status" value="1"/>
</dbReference>
<evidence type="ECO:0000256" key="2">
    <source>
        <dbReference type="ARBA" id="ARBA00023242"/>
    </source>
</evidence>
<proteinExistence type="predicted"/>
<evidence type="ECO:0000313" key="4">
    <source>
        <dbReference type="EMBL" id="GIY46160.1"/>
    </source>
</evidence>
<keyword evidence="2" id="KW-0539">Nucleus</keyword>